<dbReference type="InterPro" id="IPR001524">
    <property type="entry name" value="Glyco_hydro_6_CS"/>
</dbReference>
<keyword evidence="8" id="KW-0863">Zinc-finger</keyword>
<dbReference type="EC" id="3.2.1.-" evidence="11"/>
<dbReference type="SUPFAM" id="SSF57180">
    <property type="entry name" value="Cellulose-binding domain"/>
    <property type="match status" value="1"/>
</dbReference>
<dbReference type="Gene3D" id="3.20.20.40">
    <property type="entry name" value="1, 4-beta cellobiohydrolase"/>
    <property type="match status" value="1"/>
</dbReference>
<evidence type="ECO:0000256" key="6">
    <source>
        <dbReference type="ARBA" id="ARBA00023295"/>
    </source>
</evidence>
<keyword evidence="7 11" id="KW-0624">Polysaccharide degradation</keyword>
<evidence type="ECO:0000256" key="9">
    <source>
        <dbReference type="PROSITE-ProRule" id="PRU10056"/>
    </source>
</evidence>
<sequence>MRSSAAFFALVALLPALSIAQSPEWGQCGGINWTGATTCVAGTVCTEQNSYYSQCIPGSNTVPPSAPTTKPTVPPTTAPTGGSPTTAPSSTPTSVPSASNPFVGYQIYLSPYYVAEVQAAAAQITDPTVAAKALSVADIPNFTWFDQVAKVPELGTYLADAQSIQNSTGQKQLVQIVVYDLPDRDCAALASNGEFSIADGGEADYYDYIDQLVAQIKQYPDVRVVAVIEPDSLANLVTNLSVQKCANAQTTYLACINYALEQLSAVGVYSYMDAGHAGWLGWPANLPPAAQLFAQVYKNAGSSPFIRGLATNVANYNALTTTSPDPITSGDPNYDELLYIEALAPVLQQQGFPATFIVDQGRSGQQNLRQAWGDWCNIKGAGFGLRPSTNTPSPLIDSIVWVKPGGECDGTSNSSSPRHDPTCSLSDADQPSPEAGTWFQAYFETLVQQANPPLADKIDLGLTDHAHTLLVVDFQAPSHRLAGRAVLSALDKTTVSSATKVLTPFSFFYFHTPAFIMARYAQKQTQGRSRSGHGPIHARVKAKAKVLPPTEPATPPRTPGVQTTNTPDLLNFPPIVDTTTGKAYCQKPNGQLYNLQCAYERQGKTRFHQLLHHEDMYGPDAAQRLELLDPRLAIVKGVECKLEPEFSRTLCLACCQYPTYNKTYNIYQVTLYEPTNFARRHCASKKHKLCVESVLGLDTPFDLTPFKCTHSGCLEEFNREDLLAVHIGKFHTAENRPGAVARKTSSRKKNAVLVDSQVTNVIEEQVQPEASSALPLASSSTVILDDSDVDMSSDVSDSEDEEEEEVQMFVGGSDSAEEVQMLYETSEEEEEEEEWETSSDEEVEVEPTPQEPSFTPNSPTRTYPSYDPEFPTSTFRTRCLAREALVYQDSEDVDFDMSEFVTMDASEPSYTA</sequence>
<keyword evidence="2 11" id="KW-0378">Hydrolase</keyword>
<reference evidence="15 16" key="1">
    <citation type="submission" date="2019-02" db="EMBL/GenBank/DDBJ databases">
        <title>Genome sequencing of the rare red list fungi Antrodiella citrinella (Flaviporus citrinellus).</title>
        <authorList>
            <person name="Buettner E."/>
            <person name="Kellner H."/>
        </authorList>
    </citation>
    <scope>NUCLEOTIDE SEQUENCE [LARGE SCALE GENOMIC DNA]</scope>
    <source>
        <strain evidence="15 16">DSM 108506</strain>
    </source>
</reference>
<keyword evidence="5 11" id="KW-0119">Carbohydrate metabolism</keyword>
<dbReference type="OrthoDB" id="64893at2759"/>
<dbReference type="InterPro" id="IPR000254">
    <property type="entry name" value="CBD"/>
</dbReference>
<comment type="caution">
    <text evidence="15">The sequence shown here is derived from an EMBL/GenBank/DDBJ whole genome shotgun (WGS) entry which is preliminary data.</text>
</comment>
<feature type="region of interest" description="Disordered" evidence="12">
    <location>
        <begin position="62"/>
        <end position="97"/>
    </location>
</feature>
<feature type="compositionally biased region" description="Acidic residues" evidence="12">
    <location>
        <begin position="825"/>
        <end position="845"/>
    </location>
</feature>
<dbReference type="InterPro" id="IPR035971">
    <property type="entry name" value="CBD_sf"/>
</dbReference>
<keyword evidence="8" id="KW-0479">Metal-binding</keyword>
<feature type="active site" description="Proton donor" evidence="10">
    <location>
        <position position="231"/>
    </location>
</feature>
<dbReference type="PROSITE" id="PS00656">
    <property type="entry name" value="GLYCOSYL_HYDROL_F6_2"/>
    <property type="match status" value="1"/>
</dbReference>
<dbReference type="PRINTS" id="PR00733">
    <property type="entry name" value="GLHYDRLASE6"/>
</dbReference>
<keyword evidence="6 11" id="KW-0326">Glycosidase</keyword>
<dbReference type="PANTHER" id="PTHR34876:SF4">
    <property type="entry name" value="1,4-BETA-D-GLUCAN CELLOBIOHYDROLASE C-RELATED"/>
    <property type="match status" value="1"/>
</dbReference>
<dbReference type="PROSITE" id="PS51164">
    <property type="entry name" value="CBM1_2"/>
    <property type="match status" value="1"/>
</dbReference>
<dbReference type="Pfam" id="PF00734">
    <property type="entry name" value="CBM_1"/>
    <property type="match status" value="1"/>
</dbReference>
<evidence type="ECO:0000256" key="5">
    <source>
        <dbReference type="ARBA" id="ARBA00023277"/>
    </source>
</evidence>
<keyword evidence="1 11" id="KW-0732">Signal</keyword>
<evidence type="ECO:0000256" key="7">
    <source>
        <dbReference type="ARBA" id="ARBA00023326"/>
    </source>
</evidence>
<evidence type="ECO:0000256" key="11">
    <source>
        <dbReference type="RuleBase" id="RU361186"/>
    </source>
</evidence>
<feature type="region of interest" description="Disordered" evidence="12">
    <location>
        <begin position="407"/>
        <end position="431"/>
    </location>
</feature>
<accession>A0A4S4MXN5</accession>
<dbReference type="InterPro" id="IPR036434">
    <property type="entry name" value="Beta_cellobiohydrolase_sf"/>
</dbReference>
<keyword evidence="3 11" id="KW-0136">Cellulose degradation</keyword>
<evidence type="ECO:0000256" key="3">
    <source>
        <dbReference type="ARBA" id="ARBA00023001"/>
    </source>
</evidence>
<evidence type="ECO:0000256" key="10">
    <source>
        <dbReference type="PROSITE-ProRule" id="PRU10057"/>
    </source>
</evidence>
<dbReference type="PANTHER" id="PTHR34876">
    <property type="match status" value="1"/>
</dbReference>
<dbReference type="FunFam" id="3.20.20.40:FF:000001">
    <property type="entry name" value="Glucanase"/>
    <property type="match status" value="1"/>
</dbReference>
<keyword evidence="8" id="KW-0862">Zinc</keyword>
<keyword evidence="16" id="KW-1185">Reference proteome</keyword>
<dbReference type="GO" id="GO:0030248">
    <property type="term" value="F:cellulose binding"/>
    <property type="evidence" value="ECO:0007669"/>
    <property type="project" value="InterPro"/>
</dbReference>
<evidence type="ECO:0000256" key="12">
    <source>
        <dbReference type="SAM" id="MobiDB-lite"/>
    </source>
</evidence>
<evidence type="ECO:0000256" key="4">
    <source>
        <dbReference type="ARBA" id="ARBA00023157"/>
    </source>
</evidence>
<dbReference type="InterPro" id="IPR016288">
    <property type="entry name" value="Beta_cellobiohydrolase"/>
</dbReference>
<dbReference type="GO" id="GO:0005576">
    <property type="term" value="C:extracellular region"/>
    <property type="evidence" value="ECO:0007669"/>
    <property type="project" value="InterPro"/>
</dbReference>
<evidence type="ECO:0000313" key="15">
    <source>
        <dbReference type="EMBL" id="THH30745.1"/>
    </source>
</evidence>
<dbReference type="InterPro" id="IPR013087">
    <property type="entry name" value="Znf_C2H2_type"/>
</dbReference>
<dbReference type="SMART" id="SM00236">
    <property type="entry name" value="fCBD"/>
    <property type="match status" value="1"/>
</dbReference>
<feature type="compositionally biased region" description="Low complexity" evidence="12">
    <location>
        <begin position="78"/>
        <end position="97"/>
    </location>
</feature>
<protein>
    <recommendedName>
        <fullName evidence="11">Glucanase</fullName>
        <ecNumber evidence="11">3.2.1.-</ecNumber>
    </recommendedName>
</protein>
<keyword evidence="4" id="KW-1015">Disulfide bond</keyword>
<dbReference type="GO" id="GO:0008270">
    <property type="term" value="F:zinc ion binding"/>
    <property type="evidence" value="ECO:0007669"/>
    <property type="project" value="UniProtKB-KW"/>
</dbReference>
<proteinExistence type="inferred from homology"/>
<gene>
    <name evidence="15" type="ORF">EUX98_g3440</name>
</gene>
<dbReference type="Proteomes" id="UP000308730">
    <property type="component" value="Unassembled WGS sequence"/>
</dbReference>
<dbReference type="GO" id="GO:0004553">
    <property type="term" value="F:hydrolase activity, hydrolyzing O-glycosyl compounds"/>
    <property type="evidence" value="ECO:0007669"/>
    <property type="project" value="InterPro"/>
</dbReference>
<feature type="active site" evidence="9">
    <location>
        <position position="185"/>
    </location>
</feature>
<organism evidence="15 16">
    <name type="scientific">Antrodiella citrinella</name>
    <dbReference type="NCBI Taxonomy" id="2447956"/>
    <lineage>
        <taxon>Eukaryota</taxon>
        <taxon>Fungi</taxon>
        <taxon>Dikarya</taxon>
        <taxon>Basidiomycota</taxon>
        <taxon>Agaricomycotina</taxon>
        <taxon>Agaricomycetes</taxon>
        <taxon>Polyporales</taxon>
        <taxon>Steccherinaceae</taxon>
        <taxon>Antrodiella</taxon>
    </lineage>
</organism>
<dbReference type="PROSITE" id="PS00562">
    <property type="entry name" value="CBM1_1"/>
    <property type="match status" value="1"/>
</dbReference>
<dbReference type="GO" id="GO:0030245">
    <property type="term" value="P:cellulose catabolic process"/>
    <property type="evidence" value="ECO:0007669"/>
    <property type="project" value="UniProtKB-KW"/>
</dbReference>
<evidence type="ECO:0000259" key="13">
    <source>
        <dbReference type="PROSITE" id="PS50157"/>
    </source>
</evidence>
<feature type="signal peptide" evidence="11">
    <location>
        <begin position="1"/>
        <end position="20"/>
    </location>
</feature>
<dbReference type="AlphaFoldDB" id="A0A4S4MXN5"/>
<feature type="compositionally biased region" description="Polar residues" evidence="12">
    <location>
        <begin position="853"/>
        <end position="863"/>
    </location>
</feature>
<dbReference type="Pfam" id="PF01341">
    <property type="entry name" value="Glyco_hydro_6"/>
    <property type="match status" value="1"/>
</dbReference>
<evidence type="ECO:0000259" key="14">
    <source>
        <dbReference type="PROSITE" id="PS51164"/>
    </source>
</evidence>
<feature type="domain" description="C2H2-type" evidence="13">
    <location>
        <begin position="706"/>
        <end position="736"/>
    </location>
</feature>
<feature type="compositionally biased region" description="Pro residues" evidence="12">
    <location>
        <begin position="549"/>
        <end position="558"/>
    </location>
</feature>
<dbReference type="PROSITE" id="PS00028">
    <property type="entry name" value="ZINC_FINGER_C2H2_1"/>
    <property type="match status" value="1"/>
</dbReference>
<evidence type="ECO:0000256" key="1">
    <source>
        <dbReference type="ARBA" id="ARBA00022729"/>
    </source>
</evidence>
<evidence type="ECO:0000256" key="8">
    <source>
        <dbReference type="PROSITE-ProRule" id="PRU00042"/>
    </source>
</evidence>
<dbReference type="PROSITE" id="PS00655">
    <property type="entry name" value="GLYCOSYL_HYDROL_F6_1"/>
    <property type="match status" value="1"/>
</dbReference>
<feature type="region of interest" description="Disordered" evidence="12">
    <location>
        <begin position="543"/>
        <end position="570"/>
    </location>
</feature>
<dbReference type="EMBL" id="SGPM01000069">
    <property type="protein sequence ID" value="THH30745.1"/>
    <property type="molecule type" value="Genomic_DNA"/>
</dbReference>
<evidence type="ECO:0000256" key="2">
    <source>
        <dbReference type="ARBA" id="ARBA00022801"/>
    </source>
</evidence>
<evidence type="ECO:0000313" key="16">
    <source>
        <dbReference type="Proteomes" id="UP000308730"/>
    </source>
</evidence>
<feature type="region of interest" description="Disordered" evidence="12">
    <location>
        <begin position="824"/>
        <end position="870"/>
    </location>
</feature>
<name>A0A4S4MXN5_9APHY</name>
<dbReference type="SUPFAM" id="SSF51989">
    <property type="entry name" value="Glycosyl hydrolases family 6, cellulases"/>
    <property type="match status" value="1"/>
</dbReference>
<feature type="domain" description="CBM1" evidence="14">
    <location>
        <begin position="20"/>
        <end position="56"/>
    </location>
</feature>
<feature type="compositionally biased region" description="Low complexity" evidence="12">
    <location>
        <begin position="62"/>
        <end position="71"/>
    </location>
</feature>
<feature type="chain" id="PRO_5021041271" description="Glucanase" evidence="11">
    <location>
        <begin position="21"/>
        <end position="912"/>
    </location>
</feature>
<dbReference type="PROSITE" id="PS50157">
    <property type="entry name" value="ZINC_FINGER_C2H2_2"/>
    <property type="match status" value="1"/>
</dbReference>
<comment type="similarity">
    <text evidence="11">Belongs to the glycosyl hydrolase family 6.</text>
</comment>